<dbReference type="InterPro" id="IPR011991">
    <property type="entry name" value="ArsR-like_HTH"/>
</dbReference>
<dbReference type="InterPro" id="IPR036388">
    <property type="entry name" value="WH-like_DNA-bd_sf"/>
</dbReference>
<dbReference type="GO" id="GO:0003677">
    <property type="term" value="F:DNA binding"/>
    <property type="evidence" value="ECO:0007669"/>
    <property type="project" value="UniProtKB-KW"/>
</dbReference>
<evidence type="ECO:0000256" key="3">
    <source>
        <dbReference type="ARBA" id="ARBA00023163"/>
    </source>
</evidence>
<gene>
    <name evidence="5" type="ORF">Aph01nite_46370</name>
</gene>
<dbReference type="PANTHER" id="PTHR33204:SF37">
    <property type="entry name" value="HTH-TYPE TRANSCRIPTIONAL REGULATOR YODB"/>
    <property type="match status" value="1"/>
</dbReference>
<dbReference type="PANTHER" id="PTHR33204">
    <property type="entry name" value="TRANSCRIPTIONAL REGULATOR, MARR FAMILY"/>
    <property type="match status" value="1"/>
</dbReference>
<organism evidence="5 6">
    <name type="scientific">Acrocarpospora phusangensis</name>
    <dbReference type="NCBI Taxonomy" id="1070424"/>
    <lineage>
        <taxon>Bacteria</taxon>
        <taxon>Bacillati</taxon>
        <taxon>Actinomycetota</taxon>
        <taxon>Actinomycetes</taxon>
        <taxon>Streptosporangiales</taxon>
        <taxon>Streptosporangiaceae</taxon>
        <taxon>Acrocarpospora</taxon>
    </lineage>
</organism>
<sequence length="109" mass="11723">MSDPQHQERACSAALVRAFSFLGKRWNGMILGTLLDGPAGFAELRRAVGKIHDSVLSERLAELSAAGLVERTVDPGPPVTVSYQLTEKGQALLPALRELSAWAEANLPE</sequence>
<dbReference type="PROSITE" id="PS51118">
    <property type="entry name" value="HTH_HXLR"/>
    <property type="match status" value="1"/>
</dbReference>
<dbReference type="AlphaFoldDB" id="A0A919UQ09"/>
<evidence type="ECO:0000256" key="1">
    <source>
        <dbReference type="ARBA" id="ARBA00023015"/>
    </source>
</evidence>
<name>A0A919UQ09_9ACTN</name>
<keyword evidence="1" id="KW-0805">Transcription regulation</keyword>
<dbReference type="Pfam" id="PF01638">
    <property type="entry name" value="HxlR"/>
    <property type="match status" value="1"/>
</dbReference>
<keyword evidence="6" id="KW-1185">Reference proteome</keyword>
<dbReference type="EMBL" id="BOOA01000038">
    <property type="protein sequence ID" value="GIH26327.1"/>
    <property type="molecule type" value="Genomic_DNA"/>
</dbReference>
<keyword evidence="3" id="KW-0804">Transcription</keyword>
<feature type="domain" description="HTH hxlR-type" evidence="4">
    <location>
        <begin position="11"/>
        <end position="109"/>
    </location>
</feature>
<accession>A0A919UQ09</accession>
<dbReference type="Proteomes" id="UP000640052">
    <property type="component" value="Unassembled WGS sequence"/>
</dbReference>
<evidence type="ECO:0000313" key="5">
    <source>
        <dbReference type="EMBL" id="GIH26327.1"/>
    </source>
</evidence>
<dbReference type="SUPFAM" id="SSF46785">
    <property type="entry name" value="Winged helix' DNA-binding domain"/>
    <property type="match status" value="1"/>
</dbReference>
<dbReference type="RefSeq" id="WP_239161889.1">
    <property type="nucleotide sequence ID" value="NZ_BOOA01000038.1"/>
</dbReference>
<keyword evidence="2" id="KW-0238">DNA-binding</keyword>
<evidence type="ECO:0000259" key="4">
    <source>
        <dbReference type="PROSITE" id="PS51118"/>
    </source>
</evidence>
<protein>
    <submittedName>
        <fullName evidence="5">Transcriptional regulator</fullName>
    </submittedName>
</protein>
<dbReference type="Gene3D" id="1.10.10.10">
    <property type="entry name" value="Winged helix-like DNA-binding domain superfamily/Winged helix DNA-binding domain"/>
    <property type="match status" value="1"/>
</dbReference>
<dbReference type="InterPro" id="IPR002577">
    <property type="entry name" value="HTH_HxlR"/>
</dbReference>
<evidence type="ECO:0000256" key="2">
    <source>
        <dbReference type="ARBA" id="ARBA00023125"/>
    </source>
</evidence>
<evidence type="ECO:0000313" key="6">
    <source>
        <dbReference type="Proteomes" id="UP000640052"/>
    </source>
</evidence>
<dbReference type="InterPro" id="IPR036390">
    <property type="entry name" value="WH_DNA-bd_sf"/>
</dbReference>
<reference evidence="5" key="1">
    <citation type="submission" date="2021-01" db="EMBL/GenBank/DDBJ databases">
        <title>Whole genome shotgun sequence of Acrocarpospora phusangensis NBRC 108782.</title>
        <authorList>
            <person name="Komaki H."/>
            <person name="Tamura T."/>
        </authorList>
    </citation>
    <scope>NUCLEOTIDE SEQUENCE</scope>
    <source>
        <strain evidence="5">NBRC 108782</strain>
    </source>
</reference>
<proteinExistence type="predicted"/>
<dbReference type="CDD" id="cd00090">
    <property type="entry name" value="HTH_ARSR"/>
    <property type="match status" value="1"/>
</dbReference>
<comment type="caution">
    <text evidence="5">The sequence shown here is derived from an EMBL/GenBank/DDBJ whole genome shotgun (WGS) entry which is preliminary data.</text>
</comment>